<dbReference type="AlphaFoldDB" id="A0A151X3T2"/>
<dbReference type="PROSITE" id="PS01173">
    <property type="entry name" value="LIPASE_GDXG_HIS"/>
    <property type="match status" value="1"/>
</dbReference>
<dbReference type="Pfam" id="PF00135">
    <property type="entry name" value="COesterase"/>
    <property type="match status" value="1"/>
</dbReference>
<dbReference type="InterPro" id="IPR029058">
    <property type="entry name" value="AB_hydrolase_fold"/>
</dbReference>
<dbReference type="InterPro" id="IPR019826">
    <property type="entry name" value="Carboxylesterase_B_AS"/>
</dbReference>
<evidence type="ECO:0000256" key="5">
    <source>
        <dbReference type="ARBA" id="ARBA00023157"/>
    </source>
</evidence>
<keyword evidence="6" id="KW-0325">Glycoprotein</keyword>
<sequence>MNKIRVEVTEGKLVGVVVNGYNVRYLAFRRIPYAKPPIGELRFKDPVPAEPWSGERDASRYGNVALQVDVTTQEAIGNEDCLYLNVYTTKIELLEKRPVMVWIHGGGFLVGSGDSGWYGPDYIVQKDVVLVTLNYRLGVLGFLNLNDEVATGNQGLKDVVLALKWVQKNILKFGGDPRNVTIFGQSAGGAITNCLALSPLAKGLFHKVISQSGVVLNPWAFNEWTDHGFRLAKKLGKTTSDPKVAYEFLKTIDAKILVKNEQWPLRTEEEKLSFSLCFTPSLDSNSSNPFFPKHPKEYINRGIHVPFLLGCNRDEGTFLLRSNFFGDISKEDLEKVNTDFKKTILSSVLSKLPEIGITVEELRSLYFGKREISEETLINYASFLGDEFLIREIINVCEFQKSSGGYKSTYLYHFDYESENSLSKKLQQIRFPGVCHGEELFFLFCPQVAKVLNLSLPKHGSKDYKIVNYLTQMWTDFAKTGNPTPATNLWLPLTSPQNEDYNYLNINLNPEMKIFRKGKERWNWDSRKETL</sequence>
<evidence type="ECO:0000313" key="10">
    <source>
        <dbReference type="Proteomes" id="UP000075809"/>
    </source>
</evidence>
<keyword evidence="10" id="KW-1185">Reference proteome</keyword>
<dbReference type="KEGG" id="mzt:108723134"/>
<dbReference type="Proteomes" id="UP000075809">
    <property type="component" value="Unassembled WGS sequence"/>
</dbReference>
<dbReference type="Gene3D" id="3.40.50.1820">
    <property type="entry name" value="alpha/beta hydrolase"/>
    <property type="match status" value="1"/>
</dbReference>
<keyword evidence="5" id="KW-1015">Disulfide bond</keyword>
<keyword evidence="4 7" id="KW-0378">Hydrolase</keyword>
<evidence type="ECO:0000313" key="9">
    <source>
        <dbReference type="EMBL" id="KYQ55031.1"/>
    </source>
</evidence>
<dbReference type="PROSITE" id="PS00122">
    <property type="entry name" value="CARBOXYLESTERASE_B_1"/>
    <property type="match status" value="1"/>
</dbReference>
<dbReference type="PANTHER" id="PTHR43142:SF1">
    <property type="entry name" value="CARBOXYLIC ESTER HYDROLASE"/>
    <property type="match status" value="1"/>
</dbReference>
<evidence type="ECO:0000256" key="7">
    <source>
        <dbReference type="RuleBase" id="RU361235"/>
    </source>
</evidence>
<evidence type="ECO:0000256" key="6">
    <source>
        <dbReference type="ARBA" id="ARBA00023180"/>
    </source>
</evidence>
<dbReference type="STRING" id="64791.A0A151X3T2"/>
<proteinExistence type="inferred from homology"/>
<evidence type="ECO:0000259" key="8">
    <source>
        <dbReference type="Pfam" id="PF00135"/>
    </source>
</evidence>
<keyword evidence="3" id="KW-0719">Serine esterase</keyword>
<dbReference type="OrthoDB" id="19653at2759"/>
<dbReference type="GO" id="GO:0052689">
    <property type="term" value="F:carboxylic ester hydrolase activity"/>
    <property type="evidence" value="ECO:0007669"/>
    <property type="project" value="UniProtKB-KW"/>
</dbReference>
<evidence type="ECO:0000256" key="2">
    <source>
        <dbReference type="ARBA" id="ARBA00010515"/>
    </source>
</evidence>
<dbReference type="InterPro" id="IPR002168">
    <property type="entry name" value="Lipase_GDXG_HIS_AS"/>
</dbReference>
<gene>
    <name evidence="9" type="ORF">ALC60_06034</name>
</gene>
<evidence type="ECO:0000256" key="3">
    <source>
        <dbReference type="ARBA" id="ARBA00022487"/>
    </source>
</evidence>
<dbReference type="PANTHER" id="PTHR43142">
    <property type="entry name" value="CARBOXYLIC ESTER HYDROLASE"/>
    <property type="match status" value="1"/>
</dbReference>
<dbReference type="EC" id="3.1.1.-" evidence="7"/>
<evidence type="ECO:0000256" key="4">
    <source>
        <dbReference type="ARBA" id="ARBA00022801"/>
    </source>
</evidence>
<name>A0A151X3T2_9HYME</name>
<comment type="similarity">
    <text evidence="1 7">Belongs to the type-B carboxylesterase/lipase family.</text>
</comment>
<comment type="similarity">
    <text evidence="2">Belongs to the 'GDXG' lipolytic enzyme family.</text>
</comment>
<reference evidence="9 10" key="1">
    <citation type="submission" date="2015-09" db="EMBL/GenBank/DDBJ databases">
        <title>Trachymyrmex zeteki WGS genome.</title>
        <authorList>
            <person name="Nygaard S."/>
            <person name="Hu H."/>
            <person name="Boomsma J."/>
            <person name="Zhang G."/>
        </authorList>
    </citation>
    <scope>NUCLEOTIDE SEQUENCE [LARGE SCALE GENOMIC DNA]</scope>
    <source>
        <strain evidence="9">Tzet28-1</strain>
        <tissue evidence="9">Whole body</tissue>
    </source>
</reference>
<dbReference type="InterPro" id="IPR002018">
    <property type="entry name" value="CarbesteraseB"/>
</dbReference>
<evidence type="ECO:0000256" key="1">
    <source>
        <dbReference type="ARBA" id="ARBA00005964"/>
    </source>
</evidence>
<protein>
    <recommendedName>
        <fullName evidence="7">Carboxylic ester hydrolase</fullName>
        <ecNumber evidence="7">3.1.1.-</ecNumber>
    </recommendedName>
</protein>
<dbReference type="EMBL" id="KQ982557">
    <property type="protein sequence ID" value="KYQ55031.1"/>
    <property type="molecule type" value="Genomic_DNA"/>
</dbReference>
<organism evidence="9 10">
    <name type="scientific">Mycetomoellerius zeteki</name>
    <dbReference type="NCBI Taxonomy" id="64791"/>
    <lineage>
        <taxon>Eukaryota</taxon>
        <taxon>Metazoa</taxon>
        <taxon>Ecdysozoa</taxon>
        <taxon>Arthropoda</taxon>
        <taxon>Hexapoda</taxon>
        <taxon>Insecta</taxon>
        <taxon>Pterygota</taxon>
        <taxon>Neoptera</taxon>
        <taxon>Endopterygota</taxon>
        <taxon>Hymenoptera</taxon>
        <taxon>Apocrita</taxon>
        <taxon>Aculeata</taxon>
        <taxon>Formicoidea</taxon>
        <taxon>Formicidae</taxon>
        <taxon>Myrmicinae</taxon>
        <taxon>Mycetomoellerius</taxon>
    </lineage>
</organism>
<accession>A0A151X3T2</accession>
<dbReference type="SUPFAM" id="SSF53474">
    <property type="entry name" value="alpha/beta-Hydrolases"/>
    <property type="match status" value="1"/>
</dbReference>
<feature type="domain" description="Carboxylesterase type B" evidence="8">
    <location>
        <begin position="5"/>
        <end position="516"/>
    </location>
</feature>
<dbReference type="ESTHER" id="9hyme-a0a151x3t2">
    <property type="family name" value="Carb_B_Arthropoda"/>
</dbReference>